<dbReference type="CDD" id="cd07377">
    <property type="entry name" value="WHTH_GntR"/>
    <property type="match status" value="1"/>
</dbReference>
<dbReference type="EMBL" id="LQYT01000053">
    <property type="protein sequence ID" value="KYD17726.1"/>
    <property type="molecule type" value="Genomic_DNA"/>
</dbReference>
<accession>A0A150M016</accession>
<name>A0A150M016_9BACI</name>
<sequence length="208" mass="23958">MNESGYPSKIFLEIVEKIKQLIDENHLGPGDKIPSERELSDRLKVGRSSVREALRSLELLGLIETKRGEGTYICDFRNHRLVEILGAFVLQSHQARTDLENTIQLIETGAIADLIRRGKKLPAERWEAEEAIDQRLFFDWLIKNTDNRLLLKIWRILTEYAPYYHRPERRTDKAVFLQLLSCVNDGDEAAAVSVYKNKINKCHTAVGK</sequence>
<dbReference type="InterPro" id="IPR036390">
    <property type="entry name" value="WH_DNA-bd_sf"/>
</dbReference>
<dbReference type="STRING" id="301148.B4135_2397"/>
<evidence type="ECO:0000259" key="4">
    <source>
        <dbReference type="PROSITE" id="PS50949"/>
    </source>
</evidence>
<evidence type="ECO:0000256" key="2">
    <source>
        <dbReference type="ARBA" id="ARBA00023125"/>
    </source>
</evidence>
<dbReference type="PROSITE" id="PS50949">
    <property type="entry name" value="HTH_GNTR"/>
    <property type="match status" value="1"/>
</dbReference>
<keyword evidence="1" id="KW-0805">Transcription regulation</keyword>
<dbReference type="OrthoDB" id="9799482at2"/>
<dbReference type="GO" id="GO:0003700">
    <property type="term" value="F:DNA-binding transcription factor activity"/>
    <property type="evidence" value="ECO:0007669"/>
    <property type="project" value="InterPro"/>
</dbReference>
<reference evidence="5 6" key="1">
    <citation type="submission" date="2016-01" db="EMBL/GenBank/DDBJ databases">
        <title>Draft Genome Sequences of Seven Thermophilic Sporeformers Isolated from Foods.</title>
        <authorList>
            <person name="Berendsen E.M."/>
            <person name="Wells-Bennik M.H."/>
            <person name="Krawcyk A.O."/>
            <person name="De Jong A."/>
            <person name="Holsappel S."/>
            <person name="Eijlander R.T."/>
            <person name="Kuipers O.P."/>
        </authorList>
    </citation>
    <scope>NUCLEOTIDE SEQUENCE [LARGE SCALE GENOMIC DNA]</scope>
    <source>
        <strain evidence="5 6">B4135</strain>
    </source>
</reference>
<dbReference type="SMART" id="SM00345">
    <property type="entry name" value="HTH_GNTR"/>
    <property type="match status" value="1"/>
</dbReference>
<evidence type="ECO:0000256" key="3">
    <source>
        <dbReference type="ARBA" id="ARBA00023163"/>
    </source>
</evidence>
<protein>
    <recommendedName>
        <fullName evidence="4">HTH gntR-type domain-containing protein</fullName>
    </recommendedName>
</protein>
<evidence type="ECO:0000313" key="5">
    <source>
        <dbReference type="EMBL" id="KYD17726.1"/>
    </source>
</evidence>
<dbReference type="SUPFAM" id="SSF46785">
    <property type="entry name" value="Winged helix' DNA-binding domain"/>
    <property type="match status" value="1"/>
</dbReference>
<dbReference type="Gene3D" id="1.10.10.10">
    <property type="entry name" value="Winged helix-like DNA-binding domain superfamily/Winged helix DNA-binding domain"/>
    <property type="match status" value="1"/>
</dbReference>
<evidence type="ECO:0000313" key="6">
    <source>
        <dbReference type="Proteomes" id="UP000075683"/>
    </source>
</evidence>
<dbReference type="PATRIC" id="fig|301148.3.peg.3904"/>
<dbReference type="Pfam" id="PF00392">
    <property type="entry name" value="GntR"/>
    <property type="match status" value="1"/>
</dbReference>
<gene>
    <name evidence="5" type="ORF">B4135_2397</name>
</gene>
<dbReference type="PRINTS" id="PR00035">
    <property type="entry name" value="HTHGNTR"/>
</dbReference>
<dbReference type="InterPro" id="IPR036388">
    <property type="entry name" value="WH-like_DNA-bd_sf"/>
</dbReference>
<feature type="domain" description="HTH gntR-type" evidence="4">
    <location>
        <begin position="8"/>
        <end position="76"/>
    </location>
</feature>
<dbReference type="PANTHER" id="PTHR43537:SF54">
    <property type="entry name" value="TRANSCRIPTIONAL REGULATOR, GNTR FAMILY"/>
    <property type="match status" value="1"/>
</dbReference>
<comment type="caution">
    <text evidence="5">The sequence shown here is derived from an EMBL/GenBank/DDBJ whole genome shotgun (WGS) entry which is preliminary data.</text>
</comment>
<evidence type="ECO:0000256" key="1">
    <source>
        <dbReference type="ARBA" id="ARBA00023015"/>
    </source>
</evidence>
<keyword evidence="3" id="KW-0804">Transcription</keyword>
<proteinExistence type="predicted"/>
<dbReference type="PANTHER" id="PTHR43537">
    <property type="entry name" value="TRANSCRIPTIONAL REGULATOR, GNTR FAMILY"/>
    <property type="match status" value="1"/>
</dbReference>
<dbReference type="GO" id="GO:0003677">
    <property type="term" value="F:DNA binding"/>
    <property type="evidence" value="ECO:0007669"/>
    <property type="project" value="UniProtKB-KW"/>
</dbReference>
<dbReference type="AlphaFoldDB" id="A0A150M016"/>
<keyword evidence="2" id="KW-0238">DNA-binding</keyword>
<dbReference type="Proteomes" id="UP000075683">
    <property type="component" value="Unassembled WGS sequence"/>
</dbReference>
<organism evidence="5 6">
    <name type="scientific">Caldibacillus debilis</name>
    <dbReference type="NCBI Taxonomy" id="301148"/>
    <lineage>
        <taxon>Bacteria</taxon>
        <taxon>Bacillati</taxon>
        <taxon>Bacillota</taxon>
        <taxon>Bacilli</taxon>
        <taxon>Bacillales</taxon>
        <taxon>Bacillaceae</taxon>
        <taxon>Caldibacillus</taxon>
    </lineage>
</organism>
<dbReference type="RefSeq" id="WP_020156354.1">
    <property type="nucleotide sequence ID" value="NZ_JBAIZG010000033.1"/>
</dbReference>
<dbReference type="InterPro" id="IPR000524">
    <property type="entry name" value="Tscrpt_reg_HTH_GntR"/>
</dbReference>